<proteinExistence type="inferred from homology"/>
<accession>A0A1F7J7Q6</accession>
<protein>
    <recommendedName>
        <fullName evidence="4">Ribose-5-phosphate isomerase</fullName>
    </recommendedName>
</protein>
<evidence type="ECO:0000313" key="2">
    <source>
        <dbReference type="EMBL" id="OGK51644.1"/>
    </source>
</evidence>
<dbReference type="Pfam" id="PF02502">
    <property type="entry name" value="LacAB_rpiB"/>
    <property type="match status" value="1"/>
</dbReference>
<organism evidence="2 3">
    <name type="scientific">Candidatus Roizmanbacteria bacterium RIFCSPLOWO2_01_FULL_41_22</name>
    <dbReference type="NCBI Taxonomy" id="1802067"/>
    <lineage>
        <taxon>Bacteria</taxon>
        <taxon>Candidatus Roizmaniibacteriota</taxon>
    </lineage>
</organism>
<dbReference type="AlphaFoldDB" id="A0A1F7J7Q6"/>
<dbReference type="GO" id="GO:0016861">
    <property type="term" value="F:intramolecular oxidoreductase activity, interconverting aldoses and ketoses"/>
    <property type="evidence" value="ECO:0007669"/>
    <property type="project" value="UniProtKB-ARBA"/>
</dbReference>
<gene>
    <name evidence="2" type="ORF">A2966_04950</name>
</gene>
<dbReference type="GO" id="GO:0005975">
    <property type="term" value="P:carbohydrate metabolic process"/>
    <property type="evidence" value="ECO:0007669"/>
    <property type="project" value="InterPro"/>
</dbReference>
<dbReference type="Proteomes" id="UP000176480">
    <property type="component" value="Unassembled WGS sequence"/>
</dbReference>
<dbReference type="PIRSF" id="PIRSF005384">
    <property type="entry name" value="RpiB_LacA_B"/>
    <property type="match status" value="1"/>
</dbReference>
<evidence type="ECO:0000256" key="1">
    <source>
        <dbReference type="ARBA" id="ARBA00008754"/>
    </source>
</evidence>
<dbReference type="Gene3D" id="3.40.1400.10">
    <property type="entry name" value="Sugar-phosphate isomerase, RpiB/LacA/LacB"/>
    <property type="match status" value="1"/>
</dbReference>
<reference evidence="2 3" key="1">
    <citation type="journal article" date="2016" name="Nat. Commun.">
        <title>Thousands of microbial genomes shed light on interconnected biogeochemical processes in an aquifer system.</title>
        <authorList>
            <person name="Anantharaman K."/>
            <person name="Brown C.T."/>
            <person name="Hug L.A."/>
            <person name="Sharon I."/>
            <person name="Castelle C.J."/>
            <person name="Probst A.J."/>
            <person name="Thomas B.C."/>
            <person name="Singh A."/>
            <person name="Wilkins M.J."/>
            <person name="Karaoz U."/>
            <person name="Brodie E.L."/>
            <person name="Williams K.H."/>
            <person name="Hubbard S.S."/>
            <person name="Banfield J.F."/>
        </authorList>
    </citation>
    <scope>NUCLEOTIDE SEQUENCE [LARGE SCALE GENOMIC DNA]</scope>
</reference>
<comment type="caution">
    <text evidence="2">The sequence shown here is derived from an EMBL/GenBank/DDBJ whole genome shotgun (WGS) entry which is preliminary data.</text>
</comment>
<sequence>MNIFVGADHRGFQLKNDIIEYLQSKNIRVEDMGNYEHNPEDDYPDFAQKVAKAVLQNPQSNLGLVICGSGIGVAISVNRFKGILCALGFRDDQVKHGRENDHINVLALPSDYLTLEQATQFVDTFLTTAPIMKEKYLRRAKKNDNC</sequence>
<dbReference type="STRING" id="1802067.A2966_04950"/>
<evidence type="ECO:0008006" key="4">
    <source>
        <dbReference type="Google" id="ProtNLM"/>
    </source>
</evidence>
<dbReference type="InterPro" id="IPR036569">
    <property type="entry name" value="RpiB_LacA_LacB_sf"/>
</dbReference>
<dbReference type="SUPFAM" id="SSF89623">
    <property type="entry name" value="Ribose/Galactose isomerase RpiB/AlsB"/>
    <property type="match status" value="1"/>
</dbReference>
<dbReference type="InterPro" id="IPR003500">
    <property type="entry name" value="RpiB_LacA_LacB"/>
</dbReference>
<dbReference type="PANTHER" id="PTHR30345">
    <property type="entry name" value="RIBOSE-5-PHOSPHATE ISOMERASE B"/>
    <property type="match status" value="1"/>
</dbReference>
<dbReference type="NCBIfam" id="TIGR00689">
    <property type="entry name" value="rpiB_lacA_lacB"/>
    <property type="match status" value="1"/>
</dbReference>
<comment type="similarity">
    <text evidence="1">Belongs to the LacAB/RpiB family.</text>
</comment>
<dbReference type="PANTHER" id="PTHR30345:SF0">
    <property type="entry name" value="DNA DAMAGE-REPAIR_TOLERATION PROTEIN DRT102"/>
    <property type="match status" value="1"/>
</dbReference>
<dbReference type="EMBL" id="MGAR01000022">
    <property type="protein sequence ID" value="OGK51644.1"/>
    <property type="molecule type" value="Genomic_DNA"/>
</dbReference>
<name>A0A1F7J7Q6_9BACT</name>
<evidence type="ECO:0000313" key="3">
    <source>
        <dbReference type="Proteomes" id="UP000176480"/>
    </source>
</evidence>